<gene>
    <name evidence="3" type="ORF">HYC85_002109</name>
</gene>
<keyword evidence="2" id="KW-0472">Membrane</keyword>
<dbReference type="AlphaFoldDB" id="A0A7J7I799"/>
<sequence length="184" mass="21071">MGLSCNIEFVLNGFSSQFPSKLNRSGPEFKLSPMAGGDAAGDPNRPPSATAVGGGFLPRGRERKSWKVKPPLKAAAAVMESLMEGRSWREARLMSFQTSSMVVVVVVGWVWRAKGENGEGDKDGDDEFRVMITMLRMGFWWNWCSLSSRLLHLVLTTMKRRRRRRRRRRRTRERERERERGIGQ</sequence>
<proteinExistence type="predicted"/>
<dbReference type="EMBL" id="JACBKZ010000001">
    <property type="protein sequence ID" value="KAF5960900.1"/>
    <property type="molecule type" value="Genomic_DNA"/>
</dbReference>
<feature type="region of interest" description="Disordered" evidence="1">
    <location>
        <begin position="164"/>
        <end position="184"/>
    </location>
</feature>
<comment type="caution">
    <text evidence="3">The sequence shown here is derived from an EMBL/GenBank/DDBJ whole genome shotgun (WGS) entry which is preliminary data.</text>
</comment>
<name>A0A7J7I799_CAMSI</name>
<organism evidence="3 4">
    <name type="scientific">Camellia sinensis</name>
    <name type="common">Tea plant</name>
    <name type="synonym">Thea sinensis</name>
    <dbReference type="NCBI Taxonomy" id="4442"/>
    <lineage>
        <taxon>Eukaryota</taxon>
        <taxon>Viridiplantae</taxon>
        <taxon>Streptophyta</taxon>
        <taxon>Embryophyta</taxon>
        <taxon>Tracheophyta</taxon>
        <taxon>Spermatophyta</taxon>
        <taxon>Magnoliopsida</taxon>
        <taxon>eudicotyledons</taxon>
        <taxon>Gunneridae</taxon>
        <taxon>Pentapetalae</taxon>
        <taxon>asterids</taxon>
        <taxon>Ericales</taxon>
        <taxon>Theaceae</taxon>
        <taxon>Camellia</taxon>
    </lineage>
</organism>
<dbReference type="Proteomes" id="UP000593564">
    <property type="component" value="Unassembled WGS sequence"/>
</dbReference>
<keyword evidence="2" id="KW-1133">Transmembrane helix</keyword>
<evidence type="ECO:0000313" key="3">
    <source>
        <dbReference type="EMBL" id="KAF5960900.1"/>
    </source>
</evidence>
<keyword evidence="4" id="KW-1185">Reference proteome</keyword>
<evidence type="ECO:0000313" key="4">
    <source>
        <dbReference type="Proteomes" id="UP000593564"/>
    </source>
</evidence>
<protein>
    <submittedName>
        <fullName evidence="3">Uncharacterized protein</fullName>
    </submittedName>
</protein>
<feature type="compositionally biased region" description="Basic and acidic residues" evidence="1">
    <location>
        <begin position="172"/>
        <end position="184"/>
    </location>
</feature>
<reference evidence="4" key="1">
    <citation type="journal article" date="2020" name="Nat. Commun.">
        <title>Genome assembly of wild tea tree DASZ reveals pedigree and selection history of tea varieties.</title>
        <authorList>
            <person name="Zhang W."/>
            <person name="Zhang Y."/>
            <person name="Qiu H."/>
            <person name="Guo Y."/>
            <person name="Wan H."/>
            <person name="Zhang X."/>
            <person name="Scossa F."/>
            <person name="Alseekh S."/>
            <person name="Zhang Q."/>
            <person name="Wang P."/>
            <person name="Xu L."/>
            <person name="Schmidt M.H."/>
            <person name="Jia X."/>
            <person name="Li D."/>
            <person name="Zhu A."/>
            <person name="Guo F."/>
            <person name="Chen W."/>
            <person name="Ni D."/>
            <person name="Usadel B."/>
            <person name="Fernie A.R."/>
            <person name="Wen W."/>
        </authorList>
    </citation>
    <scope>NUCLEOTIDE SEQUENCE [LARGE SCALE GENOMIC DNA]</scope>
    <source>
        <strain evidence="4">cv. G240</strain>
    </source>
</reference>
<keyword evidence="2" id="KW-0812">Transmembrane</keyword>
<evidence type="ECO:0000256" key="1">
    <source>
        <dbReference type="SAM" id="MobiDB-lite"/>
    </source>
</evidence>
<accession>A0A7J7I799</accession>
<evidence type="ECO:0000256" key="2">
    <source>
        <dbReference type="SAM" id="Phobius"/>
    </source>
</evidence>
<feature type="transmembrane region" description="Helical" evidence="2">
    <location>
        <begin position="139"/>
        <end position="158"/>
    </location>
</feature>
<reference evidence="3 4" key="2">
    <citation type="submission" date="2020-07" db="EMBL/GenBank/DDBJ databases">
        <title>Genome assembly of wild tea tree DASZ reveals pedigree and selection history of tea varieties.</title>
        <authorList>
            <person name="Zhang W."/>
        </authorList>
    </citation>
    <scope>NUCLEOTIDE SEQUENCE [LARGE SCALE GENOMIC DNA]</scope>
    <source>
        <strain evidence="4">cv. G240</strain>
        <tissue evidence="3">Leaf</tissue>
    </source>
</reference>
<feature type="region of interest" description="Disordered" evidence="1">
    <location>
        <begin position="25"/>
        <end position="62"/>
    </location>
</feature>